<reference evidence="3" key="1">
    <citation type="submission" date="2015-01" db="EMBL/GenBank/DDBJ databases">
        <authorList>
            <person name="Aksoy S."/>
            <person name="Warren W."/>
            <person name="Wilson R.K."/>
        </authorList>
    </citation>
    <scope>NUCLEOTIDE SEQUENCE [LARGE SCALE GENOMIC DNA]</scope>
    <source>
        <strain evidence="3">IAEA</strain>
    </source>
</reference>
<dbReference type="Proteomes" id="UP000092460">
    <property type="component" value="Unassembled WGS sequence"/>
</dbReference>
<keyword evidence="1" id="KW-1133">Transmembrane helix</keyword>
<proteinExistence type="predicted"/>
<keyword evidence="1" id="KW-0472">Membrane</keyword>
<keyword evidence="1" id="KW-0812">Transmembrane</keyword>
<name>A0A1B0AXT8_9MUSC</name>
<protein>
    <submittedName>
        <fullName evidence="2">Uncharacterized protein</fullName>
    </submittedName>
</protein>
<evidence type="ECO:0000256" key="1">
    <source>
        <dbReference type="SAM" id="Phobius"/>
    </source>
</evidence>
<dbReference type="VEuPathDB" id="VectorBase:GPPI012327"/>
<dbReference type="EMBL" id="JXJN01005407">
    <property type="status" value="NOT_ANNOTATED_CDS"/>
    <property type="molecule type" value="Genomic_DNA"/>
</dbReference>
<keyword evidence="3" id="KW-1185">Reference proteome</keyword>
<accession>A0A1B0AXT8</accession>
<sequence length="200" mass="22340">TLPSPRNPLSRRINSYVEFQLYGGFGFVSKDLISFLFSEYRSAESENSLSESSSVELEEELLLPLREGDSSSSTPPQKLIESSASRAQSVDVSQGTEVFSGITAQVSDWMCSFFWVSFAKSLFSKFSSISDPKIMSKPLSVLFSFMLTLALLALVSIQSAPLLMLQLLDELCSFSLELHGYQQKEQCRINYPYTNIHSLV</sequence>
<dbReference type="AlphaFoldDB" id="A0A1B0AXT8"/>
<dbReference type="EnsemblMetazoa" id="GPPI012327-RA">
    <property type="protein sequence ID" value="GPPI012327-PA"/>
    <property type="gene ID" value="GPPI012327"/>
</dbReference>
<reference evidence="2" key="2">
    <citation type="submission" date="2020-05" db="UniProtKB">
        <authorList>
            <consortium name="EnsemblMetazoa"/>
        </authorList>
    </citation>
    <scope>IDENTIFICATION</scope>
    <source>
        <strain evidence="2">IAEA</strain>
    </source>
</reference>
<organism evidence="2 3">
    <name type="scientific">Glossina palpalis gambiensis</name>
    <dbReference type="NCBI Taxonomy" id="67801"/>
    <lineage>
        <taxon>Eukaryota</taxon>
        <taxon>Metazoa</taxon>
        <taxon>Ecdysozoa</taxon>
        <taxon>Arthropoda</taxon>
        <taxon>Hexapoda</taxon>
        <taxon>Insecta</taxon>
        <taxon>Pterygota</taxon>
        <taxon>Neoptera</taxon>
        <taxon>Endopterygota</taxon>
        <taxon>Diptera</taxon>
        <taxon>Brachycera</taxon>
        <taxon>Muscomorpha</taxon>
        <taxon>Hippoboscoidea</taxon>
        <taxon>Glossinidae</taxon>
        <taxon>Glossina</taxon>
    </lineage>
</organism>
<evidence type="ECO:0000313" key="3">
    <source>
        <dbReference type="Proteomes" id="UP000092460"/>
    </source>
</evidence>
<evidence type="ECO:0000313" key="2">
    <source>
        <dbReference type="EnsemblMetazoa" id="GPPI012327-PA"/>
    </source>
</evidence>
<feature type="transmembrane region" description="Helical" evidence="1">
    <location>
        <begin position="139"/>
        <end position="160"/>
    </location>
</feature>